<comment type="subcellular location">
    <subcellularLocation>
        <location evidence="1">Nucleus</location>
    </subcellularLocation>
</comment>
<comment type="caution">
    <text evidence="4">The sequence shown here is derived from an EMBL/GenBank/DDBJ whole genome shotgun (WGS) entry which is preliminary data.</text>
</comment>
<dbReference type="Gene3D" id="1.20.890.10">
    <property type="entry name" value="cAMP-dependent protein kinase regulatory subunit, dimerization-anchoring domain"/>
    <property type="match status" value="1"/>
</dbReference>
<keyword evidence="3" id="KW-0539">Nucleus</keyword>
<proteinExistence type="inferred from homology"/>
<organism evidence="4 5">
    <name type="scientific">Rhizoclosmatium globosum</name>
    <dbReference type="NCBI Taxonomy" id="329046"/>
    <lineage>
        <taxon>Eukaryota</taxon>
        <taxon>Fungi</taxon>
        <taxon>Fungi incertae sedis</taxon>
        <taxon>Chytridiomycota</taxon>
        <taxon>Chytridiomycota incertae sedis</taxon>
        <taxon>Chytridiomycetes</taxon>
        <taxon>Chytridiales</taxon>
        <taxon>Chytriomycetaceae</taxon>
        <taxon>Rhizoclosmatium</taxon>
    </lineage>
</organism>
<accession>A0A1Y2B832</accession>
<keyword evidence="5" id="KW-1185">Reference proteome</keyword>
<dbReference type="Pfam" id="PF05186">
    <property type="entry name" value="Dpy-30"/>
    <property type="match status" value="1"/>
</dbReference>
<dbReference type="InterPro" id="IPR049629">
    <property type="entry name" value="DPY30_SDC1_DD"/>
</dbReference>
<dbReference type="AlphaFoldDB" id="A0A1Y2B832"/>
<evidence type="ECO:0000256" key="3">
    <source>
        <dbReference type="ARBA" id="ARBA00023242"/>
    </source>
</evidence>
<evidence type="ECO:0000256" key="2">
    <source>
        <dbReference type="ARBA" id="ARBA00010849"/>
    </source>
</evidence>
<dbReference type="Proteomes" id="UP000193642">
    <property type="component" value="Unassembled WGS sequence"/>
</dbReference>
<sequence>MPKTPEAAGLTKALIDTVQAEKDALFAKPPVPALPPRTYLDQTVIPILIEGLKSVAKERPQNPTEYLGLFLLKNSTNIKSG</sequence>
<name>A0A1Y2B832_9FUNG</name>
<reference evidence="4 5" key="1">
    <citation type="submission" date="2016-07" db="EMBL/GenBank/DDBJ databases">
        <title>Pervasive Adenine N6-methylation of Active Genes in Fungi.</title>
        <authorList>
            <consortium name="DOE Joint Genome Institute"/>
            <person name="Mondo S.J."/>
            <person name="Dannebaum R.O."/>
            <person name="Kuo R.C."/>
            <person name="Labutti K."/>
            <person name="Haridas S."/>
            <person name="Kuo A."/>
            <person name="Salamov A."/>
            <person name="Ahrendt S.R."/>
            <person name="Lipzen A."/>
            <person name="Sullivan W."/>
            <person name="Andreopoulos W.B."/>
            <person name="Clum A."/>
            <person name="Lindquist E."/>
            <person name="Daum C."/>
            <person name="Ramamoorthy G.K."/>
            <person name="Gryganskyi A."/>
            <person name="Culley D."/>
            <person name="Magnuson J.K."/>
            <person name="James T.Y."/>
            <person name="O'Malley M.A."/>
            <person name="Stajich J.E."/>
            <person name="Spatafora J.W."/>
            <person name="Visel A."/>
            <person name="Grigoriev I.V."/>
        </authorList>
    </citation>
    <scope>NUCLEOTIDE SEQUENCE [LARGE SCALE GENOMIC DNA]</scope>
    <source>
        <strain evidence="4 5">JEL800</strain>
    </source>
</reference>
<gene>
    <name evidence="4" type="ORF">BCR33DRAFT_857244</name>
</gene>
<dbReference type="OrthoDB" id="417678at2759"/>
<dbReference type="STRING" id="329046.A0A1Y2B832"/>
<protein>
    <submittedName>
        <fullName evidence="4">Dpy-30-domain-containing protein</fullName>
    </submittedName>
</protein>
<dbReference type="InterPro" id="IPR007858">
    <property type="entry name" value="Dpy-30_motif"/>
</dbReference>
<comment type="similarity">
    <text evidence="2">Belongs to the dpy-30 family.</text>
</comment>
<evidence type="ECO:0000256" key="1">
    <source>
        <dbReference type="ARBA" id="ARBA00004123"/>
    </source>
</evidence>
<evidence type="ECO:0000313" key="4">
    <source>
        <dbReference type="EMBL" id="ORY30690.1"/>
    </source>
</evidence>
<dbReference type="CDD" id="cd22965">
    <property type="entry name" value="DD_DPY30_SDC1"/>
    <property type="match status" value="1"/>
</dbReference>
<dbReference type="GO" id="GO:0005634">
    <property type="term" value="C:nucleus"/>
    <property type="evidence" value="ECO:0007669"/>
    <property type="project" value="UniProtKB-SubCell"/>
</dbReference>
<dbReference type="EMBL" id="MCGO01000081">
    <property type="protein sequence ID" value="ORY30690.1"/>
    <property type="molecule type" value="Genomic_DNA"/>
</dbReference>
<evidence type="ECO:0000313" key="5">
    <source>
        <dbReference type="Proteomes" id="UP000193642"/>
    </source>
</evidence>